<dbReference type="PANTHER" id="PTHR21462">
    <property type="entry name" value="CELL SURFACE GLYCOPROTEIN OX2 RECEPTOR PRECURSOR"/>
    <property type="match status" value="1"/>
</dbReference>
<keyword evidence="4" id="KW-1133">Transmembrane helix</keyword>
<sequence length="209" mass="22949">MINRDGSPECRAVGGNPAADISWIPESDNVTTRRGMESDNTWTVISTYSEHGISGREVKCKVSHPAFTHPQIMSVLIPDVVVSVVAGSIGILHCAHDPGDTFIMITWRIHPLYKDPCYMSLLDSHTLKTCTERAIQDKMSLRILNTEITDTGIYTCEVVTDEGKFPSSVLLQVIDPSSSCTQTPSLPCIDPLSPLYRPPLSPLKIPFPV</sequence>
<dbReference type="Gene3D" id="2.60.40.10">
    <property type="entry name" value="Immunoglobulins"/>
    <property type="match status" value="2"/>
</dbReference>
<dbReference type="InterPro" id="IPR003599">
    <property type="entry name" value="Ig_sub"/>
</dbReference>
<organism evidence="10 11">
    <name type="scientific">Pelobates cultripes</name>
    <name type="common">Western spadefoot toad</name>
    <dbReference type="NCBI Taxonomy" id="61616"/>
    <lineage>
        <taxon>Eukaryota</taxon>
        <taxon>Metazoa</taxon>
        <taxon>Chordata</taxon>
        <taxon>Craniata</taxon>
        <taxon>Vertebrata</taxon>
        <taxon>Euteleostomi</taxon>
        <taxon>Amphibia</taxon>
        <taxon>Batrachia</taxon>
        <taxon>Anura</taxon>
        <taxon>Pelobatoidea</taxon>
        <taxon>Pelobatidae</taxon>
        <taxon>Pelobates</taxon>
    </lineage>
</organism>
<dbReference type="Proteomes" id="UP001295444">
    <property type="component" value="Chromosome 01"/>
</dbReference>
<dbReference type="GO" id="GO:0009897">
    <property type="term" value="C:external side of plasma membrane"/>
    <property type="evidence" value="ECO:0007669"/>
    <property type="project" value="TreeGrafter"/>
</dbReference>
<keyword evidence="3" id="KW-0812">Transmembrane</keyword>
<reference evidence="10" key="1">
    <citation type="submission" date="2022-03" db="EMBL/GenBank/DDBJ databases">
        <authorList>
            <person name="Alioto T."/>
            <person name="Alioto T."/>
            <person name="Gomez Garrido J."/>
        </authorList>
    </citation>
    <scope>NUCLEOTIDE SEQUENCE</scope>
</reference>
<feature type="domain" description="Ig-like" evidence="9">
    <location>
        <begin position="70"/>
        <end position="172"/>
    </location>
</feature>
<comment type="similarity">
    <text evidence="2">Belongs to the CD200R family.</text>
</comment>
<dbReference type="EMBL" id="OW240912">
    <property type="protein sequence ID" value="CAH2219026.1"/>
    <property type="molecule type" value="Genomic_DNA"/>
</dbReference>
<evidence type="ECO:0000313" key="11">
    <source>
        <dbReference type="Proteomes" id="UP001295444"/>
    </source>
</evidence>
<dbReference type="InterPro" id="IPR013783">
    <property type="entry name" value="Ig-like_fold"/>
</dbReference>
<evidence type="ECO:0000256" key="2">
    <source>
        <dbReference type="ARBA" id="ARBA00008215"/>
    </source>
</evidence>
<evidence type="ECO:0000256" key="8">
    <source>
        <dbReference type="ARBA" id="ARBA00023180"/>
    </source>
</evidence>
<dbReference type="SUPFAM" id="SSF48726">
    <property type="entry name" value="Immunoglobulin"/>
    <property type="match status" value="2"/>
</dbReference>
<proteinExistence type="inferred from homology"/>
<keyword evidence="11" id="KW-1185">Reference proteome</keyword>
<dbReference type="InterPro" id="IPR013162">
    <property type="entry name" value="CD80_C2-set"/>
</dbReference>
<evidence type="ECO:0000256" key="5">
    <source>
        <dbReference type="ARBA" id="ARBA00023136"/>
    </source>
</evidence>
<evidence type="ECO:0000259" key="9">
    <source>
        <dbReference type="PROSITE" id="PS50835"/>
    </source>
</evidence>
<dbReference type="AlphaFoldDB" id="A0AAD1QWQ5"/>
<name>A0AAD1QWQ5_PELCU</name>
<dbReference type="InterPro" id="IPR036179">
    <property type="entry name" value="Ig-like_dom_sf"/>
</dbReference>
<evidence type="ECO:0000256" key="1">
    <source>
        <dbReference type="ARBA" id="ARBA00004167"/>
    </source>
</evidence>
<dbReference type="GO" id="GO:0150077">
    <property type="term" value="P:regulation of neuroinflammatory response"/>
    <property type="evidence" value="ECO:0007669"/>
    <property type="project" value="InterPro"/>
</dbReference>
<dbReference type="SMART" id="SM00409">
    <property type="entry name" value="IG"/>
    <property type="match status" value="1"/>
</dbReference>
<evidence type="ECO:0000256" key="6">
    <source>
        <dbReference type="ARBA" id="ARBA00023157"/>
    </source>
</evidence>
<keyword evidence="8" id="KW-0325">Glycoprotein</keyword>
<comment type="subcellular location">
    <subcellularLocation>
        <location evidence="1">Membrane</location>
        <topology evidence="1">Single-pass membrane protein</topology>
    </subcellularLocation>
</comment>
<protein>
    <submittedName>
        <fullName evidence="10">Cell surface glyco CD200 receptor 1-A-like</fullName>
    </submittedName>
</protein>
<evidence type="ECO:0000313" key="10">
    <source>
        <dbReference type="EMBL" id="CAH2219026.1"/>
    </source>
</evidence>
<dbReference type="PANTHER" id="PTHR21462:SF2">
    <property type="entry name" value="CELL SURFACE GLYCOPROTEIN CD200 RECEPTOR 2"/>
    <property type="match status" value="1"/>
</dbReference>
<gene>
    <name evidence="10" type="ORF">PECUL_23A048123</name>
</gene>
<dbReference type="InterPro" id="IPR040012">
    <property type="entry name" value="CD200R"/>
</dbReference>
<keyword evidence="5" id="KW-0472">Membrane</keyword>
<evidence type="ECO:0000256" key="7">
    <source>
        <dbReference type="ARBA" id="ARBA00023170"/>
    </source>
</evidence>
<evidence type="ECO:0000256" key="3">
    <source>
        <dbReference type="ARBA" id="ARBA00022692"/>
    </source>
</evidence>
<dbReference type="Pfam" id="PF08205">
    <property type="entry name" value="C2-set_2"/>
    <property type="match status" value="1"/>
</dbReference>
<keyword evidence="6" id="KW-1015">Disulfide bond</keyword>
<keyword evidence="7 10" id="KW-0675">Receptor</keyword>
<dbReference type="PROSITE" id="PS50835">
    <property type="entry name" value="IG_LIKE"/>
    <property type="match status" value="1"/>
</dbReference>
<accession>A0AAD1QWQ5</accession>
<dbReference type="InterPro" id="IPR007110">
    <property type="entry name" value="Ig-like_dom"/>
</dbReference>
<evidence type="ECO:0000256" key="4">
    <source>
        <dbReference type="ARBA" id="ARBA00022989"/>
    </source>
</evidence>
<dbReference type="GO" id="GO:0038023">
    <property type="term" value="F:signaling receptor activity"/>
    <property type="evidence" value="ECO:0007669"/>
    <property type="project" value="InterPro"/>
</dbReference>